<evidence type="ECO:0000313" key="1">
    <source>
        <dbReference type="EMBL" id="MBB4887207.1"/>
    </source>
</evidence>
<sequence length="65" mass="6888">MIHLIGGHPRVGKSTLAQMVLERAGIPGCPTDTLVSMLQNAAPQRGVRHGTHPDKAALALARRGR</sequence>
<keyword evidence="2" id="KW-1185">Reference proteome</keyword>
<protein>
    <submittedName>
        <fullName evidence="1">2-phosphoglycerate kinase</fullName>
    </submittedName>
</protein>
<dbReference type="GO" id="GO:0016301">
    <property type="term" value="F:kinase activity"/>
    <property type="evidence" value="ECO:0007669"/>
    <property type="project" value="UniProtKB-KW"/>
</dbReference>
<keyword evidence="1" id="KW-0418">Kinase</keyword>
<keyword evidence="1" id="KW-0808">Transferase</keyword>
<reference evidence="1 2" key="1">
    <citation type="submission" date="2020-08" db="EMBL/GenBank/DDBJ databases">
        <title>Genomic Encyclopedia of Type Strains, Phase III (KMG-III): the genomes of soil and plant-associated and newly described type strains.</title>
        <authorList>
            <person name="Whitman W."/>
        </authorList>
    </citation>
    <scope>NUCLEOTIDE SEQUENCE [LARGE SCALE GENOMIC DNA]</scope>
    <source>
        <strain evidence="1 2">CECT 3265</strain>
    </source>
</reference>
<proteinExistence type="predicted"/>
<accession>A0A7W7PF00</accession>
<comment type="caution">
    <text evidence="1">The sequence shown here is derived from an EMBL/GenBank/DDBJ whole genome shotgun (WGS) entry which is preliminary data.</text>
</comment>
<dbReference type="EMBL" id="JACHJG010000006">
    <property type="protein sequence ID" value="MBB4887207.1"/>
    <property type="molecule type" value="Genomic_DNA"/>
</dbReference>
<name>A0A7W7PF00_STRNE</name>
<dbReference type="AlphaFoldDB" id="A0A7W7PF00"/>
<dbReference type="RefSeq" id="WP_184734246.1">
    <property type="nucleotide sequence ID" value="NZ_BMRW01000002.1"/>
</dbReference>
<dbReference type="InterPro" id="IPR027417">
    <property type="entry name" value="P-loop_NTPase"/>
</dbReference>
<organism evidence="1 2">
    <name type="scientific">Streptomyces netropsis</name>
    <name type="common">Streptoverticillium netropsis</name>
    <dbReference type="NCBI Taxonomy" id="55404"/>
    <lineage>
        <taxon>Bacteria</taxon>
        <taxon>Bacillati</taxon>
        <taxon>Actinomycetota</taxon>
        <taxon>Actinomycetes</taxon>
        <taxon>Kitasatosporales</taxon>
        <taxon>Streptomycetaceae</taxon>
        <taxon>Streptomyces</taxon>
    </lineage>
</organism>
<gene>
    <name evidence="1" type="ORF">FHS38_003261</name>
</gene>
<dbReference type="SUPFAM" id="SSF52540">
    <property type="entry name" value="P-loop containing nucleoside triphosphate hydrolases"/>
    <property type="match status" value="1"/>
</dbReference>
<evidence type="ECO:0000313" key="2">
    <source>
        <dbReference type="Proteomes" id="UP000556436"/>
    </source>
</evidence>
<dbReference type="Proteomes" id="UP000556436">
    <property type="component" value="Unassembled WGS sequence"/>
</dbReference>